<protein>
    <recommendedName>
        <fullName evidence="3">STAS/SEC14 domain-containing protein</fullName>
    </recommendedName>
</protein>
<dbReference type="EMBL" id="AP021875">
    <property type="protein sequence ID" value="BBO76962.1"/>
    <property type="molecule type" value="Genomic_DNA"/>
</dbReference>
<proteinExistence type="predicted"/>
<dbReference type="RefSeq" id="WP_170302402.1">
    <property type="nucleotide sequence ID" value="NZ_AP021875.1"/>
</dbReference>
<reference evidence="1 2" key="1">
    <citation type="submission" date="2019-11" db="EMBL/GenBank/DDBJ databases">
        <title>Comparative genomics of hydrocarbon-degrading Desulfosarcina strains.</title>
        <authorList>
            <person name="Watanabe M."/>
            <person name="Kojima H."/>
            <person name="Fukui M."/>
        </authorList>
    </citation>
    <scope>NUCLEOTIDE SEQUENCE [LARGE SCALE GENOMIC DNA]</scope>
    <source>
        <strain evidence="1 2">PP31</strain>
    </source>
</reference>
<gene>
    <name evidence="1" type="ORF">DSCW_43790</name>
</gene>
<dbReference type="KEGG" id="dwd:DSCW_43790"/>
<evidence type="ECO:0000313" key="2">
    <source>
        <dbReference type="Proteomes" id="UP000427769"/>
    </source>
</evidence>
<evidence type="ECO:0000313" key="1">
    <source>
        <dbReference type="EMBL" id="BBO76962.1"/>
    </source>
</evidence>
<name>A0A5K7Z4M3_9BACT</name>
<sequence>MALECVFEMAPDHVICKVSGQFTAEEGVRVIQSTVDACILKDLSHALIDSTGIEHAAMATNKIVTAHKVEELFNRLSEVGQKVPRIAIFGFAPFIDRYKPASDYFQLRNLPIRTFDSRSAAMKWLFATDPK</sequence>
<dbReference type="Proteomes" id="UP000427769">
    <property type="component" value="Chromosome"/>
</dbReference>
<organism evidence="1 2">
    <name type="scientific">Desulfosarcina widdelii</name>
    <dbReference type="NCBI Taxonomy" id="947919"/>
    <lineage>
        <taxon>Bacteria</taxon>
        <taxon>Pseudomonadati</taxon>
        <taxon>Thermodesulfobacteriota</taxon>
        <taxon>Desulfobacteria</taxon>
        <taxon>Desulfobacterales</taxon>
        <taxon>Desulfosarcinaceae</taxon>
        <taxon>Desulfosarcina</taxon>
    </lineage>
</organism>
<dbReference type="AlphaFoldDB" id="A0A5K7Z4M3"/>
<accession>A0A5K7Z4M3</accession>
<keyword evidence="2" id="KW-1185">Reference proteome</keyword>
<evidence type="ECO:0008006" key="3">
    <source>
        <dbReference type="Google" id="ProtNLM"/>
    </source>
</evidence>